<dbReference type="RefSeq" id="WP_136773531.1">
    <property type="nucleotide sequence ID" value="NZ_CP156074.1"/>
</dbReference>
<dbReference type="AlphaFoldDB" id="A0A4U0PX67"/>
<feature type="compositionally biased region" description="Basic and acidic residues" evidence="1">
    <location>
        <begin position="1"/>
        <end position="24"/>
    </location>
</feature>
<organism evidence="2 3">
    <name type="scientific">Chitiniphilus eburneus</name>
    <dbReference type="NCBI Taxonomy" id="2571148"/>
    <lineage>
        <taxon>Bacteria</taxon>
        <taxon>Pseudomonadati</taxon>
        <taxon>Pseudomonadota</taxon>
        <taxon>Betaproteobacteria</taxon>
        <taxon>Neisseriales</taxon>
        <taxon>Chitinibacteraceae</taxon>
        <taxon>Chitiniphilus</taxon>
    </lineage>
</organism>
<evidence type="ECO:0000256" key="1">
    <source>
        <dbReference type="SAM" id="MobiDB-lite"/>
    </source>
</evidence>
<evidence type="ECO:0000313" key="2">
    <source>
        <dbReference type="EMBL" id="TJZ73173.1"/>
    </source>
</evidence>
<comment type="caution">
    <text evidence="2">The sequence shown here is derived from an EMBL/GenBank/DDBJ whole genome shotgun (WGS) entry which is preliminary data.</text>
</comment>
<keyword evidence="3" id="KW-1185">Reference proteome</keyword>
<sequence>MEKRLPSQQLRDAKQAAEADEHQPRGGLTMAPDLQLPRPELLMVRLFDGGNHDVFDRMLADWKIRDWRMRCTDNIGRHYEASKFAVVNDPCYDGAHAGAEQT</sequence>
<dbReference type="EMBL" id="SUMF01000011">
    <property type="protein sequence ID" value="TJZ73173.1"/>
    <property type="molecule type" value="Genomic_DNA"/>
</dbReference>
<name>A0A4U0PX67_9NEIS</name>
<gene>
    <name evidence="2" type="ORF">FAZ21_11180</name>
</gene>
<evidence type="ECO:0000313" key="3">
    <source>
        <dbReference type="Proteomes" id="UP000310016"/>
    </source>
</evidence>
<accession>A0A4U0PX67</accession>
<proteinExistence type="predicted"/>
<dbReference type="Proteomes" id="UP000310016">
    <property type="component" value="Unassembled WGS sequence"/>
</dbReference>
<reference evidence="2 3" key="1">
    <citation type="submission" date="2019-04" db="EMBL/GenBank/DDBJ databases">
        <title>Chitiniphilus eburnea sp. nov., a novel chitinolytic bacterium isolated from aquaculture sludge.</title>
        <authorList>
            <person name="Sheng M."/>
        </authorList>
    </citation>
    <scope>NUCLEOTIDE SEQUENCE [LARGE SCALE GENOMIC DNA]</scope>
    <source>
        <strain evidence="2 3">HX-2-15</strain>
    </source>
</reference>
<feature type="region of interest" description="Disordered" evidence="1">
    <location>
        <begin position="1"/>
        <end position="34"/>
    </location>
</feature>
<protein>
    <submittedName>
        <fullName evidence="2">Uncharacterized protein</fullName>
    </submittedName>
</protein>